<dbReference type="SUPFAM" id="SSF50346">
    <property type="entry name" value="PRC-barrel domain"/>
    <property type="match status" value="1"/>
</dbReference>
<organism evidence="2 3">
    <name type="scientific">Alkalicoccobacillus porphyridii</name>
    <dbReference type="NCBI Taxonomy" id="2597270"/>
    <lineage>
        <taxon>Bacteria</taxon>
        <taxon>Bacillati</taxon>
        <taxon>Bacillota</taxon>
        <taxon>Bacilli</taxon>
        <taxon>Bacillales</taxon>
        <taxon>Bacillaceae</taxon>
        <taxon>Alkalicoccobacillus</taxon>
    </lineage>
</organism>
<dbReference type="Gene3D" id="2.30.30.240">
    <property type="entry name" value="PRC-barrel domain"/>
    <property type="match status" value="1"/>
</dbReference>
<proteinExistence type="predicted"/>
<dbReference type="PANTHER" id="PTHR40061">
    <property type="entry name" value="SPORULATION PROTEIN YLMC-RELATED"/>
    <property type="match status" value="1"/>
</dbReference>
<protein>
    <submittedName>
        <fullName evidence="2">YlmC/YmxH family sporulation protein</fullName>
    </submittedName>
</protein>
<keyword evidence="3" id="KW-1185">Reference proteome</keyword>
<dbReference type="Pfam" id="PF05239">
    <property type="entry name" value="PRC"/>
    <property type="match status" value="1"/>
</dbReference>
<dbReference type="InterPro" id="IPR011033">
    <property type="entry name" value="PRC_barrel-like_sf"/>
</dbReference>
<reference evidence="2 3" key="1">
    <citation type="submission" date="2019-07" db="EMBL/GenBank/DDBJ databases">
        <authorList>
            <person name="Park Y.J."/>
            <person name="Jeong S.E."/>
            <person name="Jung H.S."/>
        </authorList>
    </citation>
    <scope>NUCLEOTIDE SEQUENCE [LARGE SCALE GENOMIC DNA]</scope>
    <source>
        <strain evidence="3">P16(2019)</strain>
    </source>
</reference>
<dbReference type="RefSeq" id="WP_143848781.1">
    <property type="nucleotide sequence ID" value="NZ_VLXZ01000006.1"/>
</dbReference>
<evidence type="ECO:0000313" key="2">
    <source>
        <dbReference type="EMBL" id="TSB46334.1"/>
    </source>
</evidence>
<comment type="caution">
    <text evidence="2">The sequence shown here is derived from an EMBL/GenBank/DDBJ whole genome shotgun (WGS) entry which is preliminary data.</text>
</comment>
<dbReference type="OrthoDB" id="6024937at2"/>
<sequence length="101" mass="11134">MMKISDLQAKDIVNLETGKRLGHLTDLDLNLSNGQIESIIISSGGKMMSLFGKEEEFIIPWSNIIKIGSDVILVKSALPFQGNSNTTGFAEKPPVRTTKWE</sequence>
<feature type="domain" description="PRC-barrel" evidence="1">
    <location>
        <begin position="2"/>
        <end position="76"/>
    </location>
</feature>
<dbReference type="PANTHER" id="PTHR40061:SF1">
    <property type="entry name" value="SPORULATION PROTEIN YLMC-RELATED"/>
    <property type="match status" value="1"/>
</dbReference>
<evidence type="ECO:0000313" key="3">
    <source>
        <dbReference type="Proteomes" id="UP000318521"/>
    </source>
</evidence>
<accession>A0A553ZY22</accession>
<name>A0A553ZY22_9BACI</name>
<dbReference type="AlphaFoldDB" id="A0A553ZY22"/>
<dbReference type="NCBIfam" id="TIGR02888">
    <property type="entry name" value="spore_YlmC_YmxH"/>
    <property type="match status" value="1"/>
</dbReference>
<gene>
    <name evidence="2" type="ORF">FN960_11025</name>
</gene>
<dbReference type="EMBL" id="VLXZ01000006">
    <property type="protein sequence ID" value="TSB46334.1"/>
    <property type="molecule type" value="Genomic_DNA"/>
</dbReference>
<dbReference type="Proteomes" id="UP000318521">
    <property type="component" value="Unassembled WGS sequence"/>
</dbReference>
<dbReference type="InterPro" id="IPR014238">
    <property type="entry name" value="Spore_YlmC/YmxH"/>
</dbReference>
<dbReference type="InterPro" id="IPR027275">
    <property type="entry name" value="PRC-brl_dom"/>
</dbReference>
<evidence type="ECO:0000259" key="1">
    <source>
        <dbReference type="Pfam" id="PF05239"/>
    </source>
</evidence>